<dbReference type="EMBL" id="JARBHB010000005">
    <property type="protein sequence ID" value="KAJ8882422.1"/>
    <property type="molecule type" value="Genomic_DNA"/>
</dbReference>
<comment type="caution">
    <text evidence="1">The sequence shown here is derived from an EMBL/GenBank/DDBJ whole genome shotgun (WGS) entry which is preliminary data.</text>
</comment>
<evidence type="ECO:0000313" key="2">
    <source>
        <dbReference type="Proteomes" id="UP001159363"/>
    </source>
</evidence>
<gene>
    <name evidence="1" type="ORF">PR048_014230</name>
</gene>
<dbReference type="Proteomes" id="UP001159363">
    <property type="component" value="Chromosome 4"/>
</dbReference>
<reference evidence="1 2" key="1">
    <citation type="submission" date="2023-02" db="EMBL/GenBank/DDBJ databases">
        <title>LHISI_Scaffold_Assembly.</title>
        <authorList>
            <person name="Stuart O.P."/>
            <person name="Cleave R."/>
            <person name="Magrath M.J.L."/>
            <person name="Mikheyev A.S."/>
        </authorList>
    </citation>
    <scope>NUCLEOTIDE SEQUENCE [LARGE SCALE GENOMIC DNA]</scope>
    <source>
        <strain evidence="1">Daus_M_001</strain>
        <tissue evidence="1">Leg muscle</tissue>
    </source>
</reference>
<keyword evidence="2" id="KW-1185">Reference proteome</keyword>
<protein>
    <submittedName>
        <fullName evidence="1">Uncharacterized protein</fullName>
    </submittedName>
</protein>
<name>A0ABQ9HDK9_9NEOP</name>
<evidence type="ECO:0000313" key="1">
    <source>
        <dbReference type="EMBL" id="KAJ8882422.1"/>
    </source>
</evidence>
<proteinExistence type="predicted"/>
<organism evidence="1 2">
    <name type="scientific">Dryococelus australis</name>
    <dbReference type="NCBI Taxonomy" id="614101"/>
    <lineage>
        <taxon>Eukaryota</taxon>
        <taxon>Metazoa</taxon>
        <taxon>Ecdysozoa</taxon>
        <taxon>Arthropoda</taxon>
        <taxon>Hexapoda</taxon>
        <taxon>Insecta</taxon>
        <taxon>Pterygota</taxon>
        <taxon>Neoptera</taxon>
        <taxon>Polyneoptera</taxon>
        <taxon>Phasmatodea</taxon>
        <taxon>Verophasmatodea</taxon>
        <taxon>Anareolatae</taxon>
        <taxon>Phasmatidae</taxon>
        <taxon>Eurycanthinae</taxon>
        <taxon>Dryococelus</taxon>
    </lineage>
</organism>
<accession>A0ABQ9HDK9</accession>
<sequence length="305" mass="34010">MLGIVPDDAVARRDFSGIPRFPRPFIPVVLRTHLDHPQLPKSLHSLINSHKTLKPENHFRDWMALTATLPRYSSSDHRPSLPGTKPLRKDLPCGDEQLFGAADECALLFCSAATDMRIILQGFSIWGGIGEFEGRRGIHGPQQTASLHAKRLTVAVFQLKHLKFQTETKLTGNTVSAKRVNCQCATFLASRRRSNERPVYRYDSGWSGERTATSHPVSPAVAVAHDDAGTGRSSEARLREQLDLTASCEWLRDSCGESRAQRSHRGERRMIHPHLVNPITARLSREWRPTSPRTNNCGLAPAGAY</sequence>